<keyword evidence="6" id="KW-1185">Reference proteome</keyword>
<evidence type="ECO:0000256" key="3">
    <source>
        <dbReference type="ARBA" id="ARBA00023027"/>
    </source>
</evidence>
<organism evidence="5 6">
    <name type="scientific">Nocardioides dubius</name>
    <dbReference type="NCBI Taxonomy" id="317019"/>
    <lineage>
        <taxon>Bacteria</taxon>
        <taxon>Bacillati</taxon>
        <taxon>Actinomycetota</taxon>
        <taxon>Actinomycetes</taxon>
        <taxon>Propionibacteriales</taxon>
        <taxon>Nocardioidaceae</taxon>
        <taxon>Nocardioides</taxon>
    </lineage>
</organism>
<comment type="similarity">
    <text evidence="1">Belongs to the NAD(P)-dependent epimerase/dehydratase family.</text>
</comment>
<dbReference type="Proteomes" id="UP001501581">
    <property type="component" value="Unassembled WGS sequence"/>
</dbReference>
<evidence type="ECO:0000313" key="6">
    <source>
        <dbReference type="Proteomes" id="UP001501581"/>
    </source>
</evidence>
<dbReference type="InterPro" id="IPR001509">
    <property type="entry name" value="Epimerase_deHydtase"/>
</dbReference>
<dbReference type="PANTHER" id="PTHR43103:SF5">
    <property type="entry name" value="4-EPIMERASE, PUTATIVE (AFU_ORTHOLOGUE AFUA_7G00360)-RELATED"/>
    <property type="match status" value="1"/>
</dbReference>
<dbReference type="SUPFAM" id="SSF51735">
    <property type="entry name" value="NAD(P)-binding Rossmann-fold domains"/>
    <property type="match status" value="1"/>
</dbReference>
<proteinExistence type="inferred from homology"/>
<name>A0ABN1TP01_9ACTN</name>
<reference evidence="5 6" key="1">
    <citation type="journal article" date="2019" name="Int. J. Syst. Evol. Microbiol.">
        <title>The Global Catalogue of Microorganisms (GCM) 10K type strain sequencing project: providing services to taxonomists for standard genome sequencing and annotation.</title>
        <authorList>
            <consortium name="The Broad Institute Genomics Platform"/>
            <consortium name="The Broad Institute Genome Sequencing Center for Infectious Disease"/>
            <person name="Wu L."/>
            <person name="Ma J."/>
        </authorList>
    </citation>
    <scope>NUCLEOTIDE SEQUENCE [LARGE SCALE GENOMIC DNA]</scope>
    <source>
        <strain evidence="5 6">JCM 13008</strain>
    </source>
</reference>
<keyword evidence="2" id="KW-0560">Oxidoreductase</keyword>
<dbReference type="InterPro" id="IPR036291">
    <property type="entry name" value="NAD(P)-bd_dom_sf"/>
</dbReference>
<keyword evidence="3" id="KW-0520">NAD</keyword>
<accession>A0ABN1TP01</accession>
<evidence type="ECO:0000256" key="1">
    <source>
        <dbReference type="ARBA" id="ARBA00007637"/>
    </source>
</evidence>
<evidence type="ECO:0000256" key="2">
    <source>
        <dbReference type="ARBA" id="ARBA00023002"/>
    </source>
</evidence>
<dbReference type="PANTHER" id="PTHR43103">
    <property type="entry name" value="NUCLEOSIDE-DIPHOSPHATE-SUGAR EPIMERASE"/>
    <property type="match status" value="1"/>
</dbReference>
<dbReference type="Pfam" id="PF01370">
    <property type="entry name" value="Epimerase"/>
    <property type="match status" value="1"/>
</dbReference>
<dbReference type="Gene3D" id="3.40.50.720">
    <property type="entry name" value="NAD(P)-binding Rossmann-like Domain"/>
    <property type="match status" value="1"/>
</dbReference>
<gene>
    <name evidence="5" type="ORF">GCM10009668_07390</name>
</gene>
<protein>
    <submittedName>
        <fullName evidence="5">NAD(P)-dependent oxidoreductase</fullName>
    </submittedName>
</protein>
<evidence type="ECO:0000259" key="4">
    <source>
        <dbReference type="Pfam" id="PF01370"/>
    </source>
</evidence>
<comment type="caution">
    <text evidence="5">The sequence shown here is derived from an EMBL/GenBank/DDBJ whole genome shotgun (WGS) entry which is preliminary data.</text>
</comment>
<dbReference type="RefSeq" id="WP_343991477.1">
    <property type="nucleotide sequence ID" value="NZ_BAAALG010000002.1"/>
</dbReference>
<feature type="domain" description="NAD-dependent epimerase/dehydratase" evidence="4">
    <location>
        <begin position="3"/>
        <end position="226"/>
    </location>
</feature>
<sequence>MRVLVTGALGNLGRVVTAELLTRGHDVVTTDLRTRATEKAARKQRGVTHLWGDLTDADAIGGLLDLARPDAVIHLAAVIPPVAYDNPRLARRVNVDATRLLATALAARAGRPRLVFASSMAVYGSRNPHTMAHPVTAETPPAPPEIYGAHKVECEQLIAASGVEWTVLRVGAVISPDQMLAVTRDMIYLEGCLPTDGRVHLVDVRDVARAFAAAVDADCAGRTLLIGGDASHRVTQDELSTRMTAAIGFPGVLPVGRAGDPARDDAWFSVEWMDTSEAQSLLDFQRIGFEQTLREARAKVGPLRLLGPVGAPIGRALLGRGAPYRARAGAFADPWGVIGERWGTEVLT</sequence>
<dbReference type="EMBL" id="BAAALG010000002">
    <property type="protein sequence ID" value="GAA1094198.1"/>
    <property type="molecule type" value="Genomic_DNA"/>
</dbReference>
<evidence type="ECO:0000313" key="5">
    <source>
        <dbReference type="EMBL" id="GAA1094198.1"/>
    </source>
</evidence>